<comment type="similarity">
    <text evidence="7">Belongs to the metallo-dependent hydrolases superfamily. HutI family.</text>
</comment>
<dbReference type="InterPro" id="IPR032466">
    <property type="entry name" value="Metal_Hydrolase"/>
</dbReference>
<dbReference type="Proteomes" id="UP000184212">
    <property type="component" value="Unassembled WGS sequence"/>
</dbReference>
<evidence type="ECO:0000256" key="4">
    <source>
        <dbReference type="ARBA" id="ARBA00022808"/>
    </source>
</evidence>
<evidence type="ECO:0000256" key="1">
    <source>
        <dbReference type="ARBA" id="ARBA00012864"/>
    </source>
</evidence>
<keyword evidence="4 7" id="KW-0369">Histidine metabolism</keyword>
<dbReference type="RefSeq" id="WP_073138199.1">
    <property type="nucleotide sequence ID" value="NZ_FQWQ01000003.1"/>
</dbReference>
<dbReference type="HAMAP" id="MF_00372">
    <property type="entry name" value="HutI"/>
    <property type="match status" value="1"/>
</dbReference>
<dbReference type="InterPro" id="IPR011059">
    <property type="entry name" value="Metal-dep_hydrolase_composite"/>
</dbReference>
<keyword evidence="7" id="KW-0963">Cytoplasm</keyword>
<feature type="binding site" evidence="7">
    <location>
        <position position="248"/>
    </location>
    <ligand>
        <name>Zn(2+)</name>
        <dbReference type="ChEBI" id="CHEBI:29105"/>
    </ligand>
</feature>
<feature type="binding site" evidence="7">
    <location>
        <position position="82"/>
    </location>
    <ligand>
        <name>Zn(2+)</name>
        <dbReference type="ChEBI" id="CHEBI:29105"/>
    </ligand>
</feature>
<feature type="binding site" evidence="7">
    <location>
        <position position="152"/>
    </location>
    <ligand>
        <name>4-imidazolone-5-propanoate</name>
        <dbReference type="ChEBI" id="CHEBI:77893"/>
    </ligand>
</feature>
<dbReference type="GO" id="GO:0005506">
    <property type="term" value="F:iron ion binding"/>
    <property type="evidence" value="ECO:0007669"/>
    <property type="project" value="UniProtKB-UniRule"/>
</dbReference>
<feature type="binding site" evidence="7">
    <location>
        <position position="82"/>
    </location>
    <ligand>
        <name>Fe(3+)</name>
        <dbReference type="ChEBI" id="CHEBI:29034"/>
    </ligand>
</feature>
<evidence type="ECO:0000313" key="9">
    <source>
        <dbReference type="EMBL" id="SHH56198.1"/>
    </source>
</evidence>
<dbReference type="SUPFAM" id="SSF51338">
    <property type="entry name" value="Composite domain of metallo-dependent hydrolases"/>
    <property type="match status" value="1"/>
</dbReference>
<dbReference type="GO" id="GO:0050480">
    <property type="term" value="F:imidazolonepropionase activity"/>
    <property type="evidence" value="ECO:0007669"/>
    <property type="project" value="UniProtKB-UniRule"/>
</dbReference>
<comment type="subcellular location">
    <subcellularLocation>
        <location evidence="7">Cytoplasm</location>
    </subcellularLocation>
</comment>
<feature type="binding site" evidence="7">
    <location>
        <position position="80"/>
    </location>
    <ligand>
        <name>Zn(2+)</name>
        <dbReference type="ChEBI" id="CHEBI:29105"/>
    </ligand>
</feature>
<dbReference type="GO" id="GO:0008270">
    <property type="term" value="F:zinc ion binding"/>
    <property type="evidence" value="ECO:0007669"/>
    <property type="project" value="UniProtKB-UniRule"/>
</dbReference>
<evidence type="ECO:0000256" key="7">
    <source>
        <dbReference type="HAMAP-Rule" id="MF_00372"/>
    </source>
</evidence>
<protein>
    <recommendedName>
        <fullName evidence="1 7">Imidazolonepropionase</fullName>
        <ecNumber evidence="1 7">3.5.2.7</ecNumber>
    </recommendedName>
    <alternativeName>
        <fullName evidence="7">Imidazolone-5-propionate hydrolase</fullName>
    </alternativeName>
</protein>
<accession>A0A1M5TZR8</accession>
<dbReference type="AlphaFoldDB" id="A0A1M5TZR8"/>
<comment type="cofactor">
    <cofactor evidence="7">
        <name>Zn(2+)</name>
        <dbReference type="ChEBI" id="CHEBI:29105"/>
    </cofactor>
    <cofactor evidence="7">
        <name>Fe(3+)</name>
        <dbReference type="ChEBI" id="CHEBI:29034"/>
    </cofactor>
    <text evidence="7">Binds 1 zinc or iron ion per subunit.</text>
</comment>
<feature type="binding site" evidence="7">
    <location>
        <position position="248"/>
    </location>
    <ligand>
        <name>Fe(3+)</name>
        <dbReference type="ChEBI" id="CHEBI:29034"/>
    </ligand>
</feature>
<dbReference type="STRING" id="947013.SAMN04488109_4372"/>
<feature type="binding site" evidence="7">
    <location>
        <position position="322"/>
    </location>
    <ligand>
        <name>Fe(3+)</name>
        <dbReference type="ChEBI" id="CHEBI:29034"/>
    </ligand>
</feature>
<keyword evidence="2 7" id="KW-0479">Metal-binding</keyword>
<comment type="catalytic activity">
    <reaction evidence="7">
        <text>4-imidazolone-5-propanoate + H2O = N-formimidoyl-L-glutamate</text>
        <dbReference type="Rhea" id="RHEA:23660"/>
        <dbReference type="ChEBI" id="CHEBI:15377"/>
        <dbReference type="ChEBI" id="CHEBI:58928"/>
        <dbReference type="ChEBI" id="CHEBI:77893"/>
        <dbReference type="EC" id="3.5.2.7"/>
    </reaction>
</comment>
<dbReference type="GO" id="GO:0005737">
    <property type="term" value="C:cytoplasm"/>
    <property type="evidence" value="ECO:0007669"/>
    <property type="project" value="UniProtKB-SubCell"/>
</dbReference>
<reference evidence="9 10" key="1">
    <citation type="submission" date="2016-11" db="EMBL/GenBank/DDBJ databases">
        <authorList>
            <person name="Jaros S."/>
            <person name="Januszkiewicz K."/>
            <person name="Wedrychowicz H."/>
        </authorList>
    </citation>
    <scope>NUCLEOTIDE SEQUENCE [LARGE SCALE GENOMIC DNA]</scope>
    <source>
        <strain evidence="9 10">DSM 24574</strain>
    </source>
</reference>
<dbReference type="InterPro" id="IPR006680">
    <property type="entry name" value="Amidohydro-rel"/>
</dbReference>
<evidence type="ECO:0000259" key="8">
    <source>
        <dbReference type="Pfam" id="PF01979"/>
    </source>
</evidence>
<dbReference type="GO" id="GO:0019557">
    <property type="term" value="P:L-histidine catabolic process to glutamate and formate"/>
    <property type="evidence" value="ECO:0007669"/>
    <property type="project" value="UniProtKB-UniPathway"/>
</dbReference>
<sequence>MSWDILITHIKGLVQVREPGTEIVAGDAMATLPILPNAYLAIKDGVIADYGNMDALLVHHAQHTLDASGRFVFPSFVDSHTHLVFAASREEEFVMKIKGASYADIAAKGGGILNSAHKLQQLSEDELFERTRKRADEIIATGTGAVEIKSGYGLTVKDELKMLRVARRIGRETPLTVKTTFLGAHAIPKAYTHEDYVSLVIREMIPAVAEEKLADYIDVFCEQGFFTMEETEMIVEAGKRFGMRPRIHANQLHRSGGVQVGVKTRAISVDHLENIGDEEISLLQNSGVMPTALPGAAFFLNLPFPPARAMLQAGLPLAIASDYNPGSAPSGNMPLMIALACIRMKLTPEEAINAATINTAAALELQGTHGSITRGKVANVFISKPVPSVAHLPYAFGSPFVEQVILQGKIMSAI</sequence>
<feature type="binding site" evidence="7">
    <location>
        <position position="80"/>
    </location>
    <ligand>
        <name>Fe(3+)</name>
        <dbReference type="ChEBI" id="CHEBI:29034"/>
    </ligand>
</feature>
<keyword evidence="10" id="KW-1185">Reference proteome</keyword>
<dbReference type="SUPFAM" id="SSF51556">
    <property type="entry name" value="Metallo-dependent hydrolases"/>
    <property type="match status" value="1"/>
</dbReference>
<keyword evidence="5 7" id="KW-0862">Zinc</keyword>
<evidence type="ECO:0000256" key="6">
    <source>
        <dbReference type="ARBA" id="ARBA00023004"/>
    </source>
</evidence>
<evidence type="ECO:0000256" key="2">
    <source>
        <dbReference type="ARBA" id="ARBA00022723"/>
    </source>
</evidence>
<organism evidence="9 10">
    <name type="scientific">Chryseolinea serpens</name>
    <dbReference type="NCBI Taxonomy" id="947013"/>
    <lineage>
        <taxon>Bacteria</taxon>
        <taxon>Pseudomonadati</taxon>
        <taxon>Bacteroidota</taxon>
        <taxon>Cytophagia</taxon>
        <taxon>Cytophagales</taxon>
        <taxon>Fulvivirgaceae</taxon>
        <taxon>Chryseolinea</taxon>
    </lineage>
</organism>
<keyword evidence="3 7" id="KW-0378">Hydrolase</keyword>
<feature type="binding site" evidence="7">
    <location>
        <position position="152"/>
    </location>
    <ligand>
        <name>N-formimidoyl-L-glutamate</name>
        <dbReference type="ChEBI" id="CHEBI:58928"/>
    </ligand>
</feature>
<dbReference type="PANTHER" id="PTHR42752:SF1">
    <property type="entry name" value="IMIDAZOLONEPROPIONASE-RELATED"/>
    <property type="match status" value="1"/>
</dbReference>
<evidence type="ECO:0000313" key="10">
    <source>
        <dbReference type="Proteomes" id="UP000184212"/>
    </source>
</evidence>
<proteinExistence type="inferred from homology"/>
<dbReference type="PANTHER" id="PTHR42752">
    <property type="entry name" value="IMIDAZOLONEPROPIONASE"/>
    <property type="match status" value="1"/>
</dbReference>
<comment type="pathway">
    <text evidence="7">Amino-acid degradation; L-histidine degradation into L-glutamate; N-formimidoyl-L-glutamate from L-histidine: step 3/3.</text>
</comment>
<feature type="binding site" evidence="7">
    <location>
        <position position="185"/>
    </location>
    <ligand>
        <name>4-imidazolone-5-propanoate</name>
        <dbReference type="ChEBI" id="CHEBI:77893"/>
    </ligand>
</feature>
<dbReference type="FunFam" id="3.20.20.140:FF:000007">
    <property type="entry name" value="Imidazolonepropionase"/>
    <property type="match status" value="1"/>
</dbReference>
<dbReference type="Gene3D" id="3.20.20.140">
    <property type="entry name" value="Metal-dependent hydrolases"/>
    <property type="match status" value="1"/>
</dbReference>
<evidence type="ECO:0000256" key="5">
    <source>
        <dbReference type="ARBA" id="ARBA00022833"/>
    </source>
</evidence>
<keyword evidence="6 7" id="KW-0408">Iron</keyword>
<dbReference type="Gene3D" id="2.30.40.10">
    <property type="entry name" value="Urease, subunit C, domain 1"/>
    <property type="match status" value="1"/>
</dbReference>
<dbReference type="EC" id="3.5.2.7" evidence="1 7"/>
<feature type="binding site" evidence="7">
    <location>
        <position position="322"/>
    </location>
    <ligand>
        <name>Zn(2+)</name>
        <dbReference type="ChEBI" id="CHEBI:29105"/>
    </ligand>
</feature>
<feature type="binding site" evidence="7">
    <location>
        <position position="251"/>
    </location>
    <ligand>
        <name>4-imidazolone-5-propanoate</name>
        <dbReference type="ChEBI" id="CHEBI:77893"/>
    </ligand>
</feature>
<evidence type="ECO:0000256" key="3">
    <source>
        <dbReference type="ARBA" id="ARBA00022801"/>
    </source>
</evidence>
<feature type="domain" description="Amidohydrolase-related" evidence="8">
    <location>
        <begin position="71"/>
        <end position="410"/>
    </location>
</feature>
<gene>
    <name evidence="7" type="primary">hutI</name>
    <name evidence="9" type="ORF">SAMN04488109_4372</name>
</gene>
<feature type="binding site" evidence="7">
    <location>
        <position position="327"/>
    </location>
    <ligand>
        <name>4-imidazolone-5-propanoate</name>
        <dbReference type="ChEBI" id="CHEBI:77893"/>
    </ligand>
</feature>
<dbReference type="NCBIfam" id="TIGR01224">
    <property type="entry name" value="hutI"/>
    <property type="match status" value="1"/>
</dbReference>
<dbReference type="InterPro" id="IPR005920">
    <property type="entry name" value="HutI"/>
</dbReference>
<dbReference type="Pfam" id="PF01979">
    <property type="entry name" value="Amidohydro_1"/>
    <property type="match status" value="1"/>
</dbReference>
<feature type="binding site" evidence="7">
    <location>
        <position position="89"/>
    </location>
    <ligand>
        <name>4-imidazolone-5-propanoate</name>
        <dbReference type="ChEBI" id="CHEBI:77893"/>
    </ligand>
</feature>
<dbReference type="UniPathway" id="UPA00379">
    <property type="reaction ID" value="UER00551"/>
</dbReference>
<dbReference type="EMBL" id="FQWQ01000003">
    <property type="protein sequence ID" value="SHH56198.1"/>
    <property type="molecule type" value="Genomic_DNA"/>
</dbReference>
<feature type="binding site" evidence="7">
    <location>
        <position position="326"/>
    </location>
    <ligand>
        <name>N-formimidoyl-L-glutamate</name>
        <dbReference type="ChEBI" id="CHEBI:58928"/>
    </ligand>
</feature>
<comment type="function">
    <text evidence="7">Catalyzes the hydrolytic cleavage of the carbon-nitrogen bond in imidazolone-5-propanoate to yield N-formimidoyl-L-glutamate. It is the third step in the universal histidine degradation pathway.</text>
</comment>
<dbReference type="GO" id="GO:0019556">
    <property type="term" value="P:L-histidine catabolic process to glutamate and formamide"/>
    <property type="evidence" value="ECO:0007669"/>
    <property type="project" value="UniProtKB-UniRule"/>
</dbReference>
<dbReference type="OrthoDB" id="9776455at2"/>
<name>A0A1M5TZR8_9BACT</name>
<feature type="binding site" evidence="7">
    <location>
        <position position="324"/>
    </location>
    <ligand>
        <name>N-formimidoyl-L-glutamate</name>
        <dbReference type="ChEBI" id="CHEBI:58928"/>
    </ligand>
</feature>